<evidence type="ECO:0000256" key="1">
    <source>
        <dbReference type="SAM" id="MobiDB-lite"/>
    </source>
</evidence>
<dbReference type="EMBL" id="VSRR010002214">
    <property type="protein sequence ID" value="MPC30219.1"/>
    <property type="molecule type" value="Genomic_DNA"/>
</dbReference>
<organism evidence="2 3">
    <name type="scientific">Portunus trituberculatus</name>
    <name type="common">Swimming crab</name>
    <name type="synonym">Neptunus trituberculatus</name>
    <dbReference type="NCBI Taxonomy" id="210409"/>
    <lineage>
        <taxon>Eukaryota</taxon>
        <taxon>Metazoa</taxon>
        <taxon>Ecdysozoa</taxon>
        <taxon>Arthropoda</taxon>
        <taxon>Crustacea</taxon>
        <taxon>Multicrustacea</taxon>
        <taxon>Malacostraca</taxon>
        <taxon>Eumalacostraca</taxon>
        <taxon>Eucarida</taxon>
        <taxon>Decapoda</taxon>
        <taxon>Pleocyemata</taxon>
        <taxon>Brachyura</taxon>
        <taxon>Eubrachyura</taxon>
        <taxon>Portunoidea</taxon>
        <taxon>Portunidae</taxon>
        <taxon>Portuninae</taxon>
        <taxon>Portunus</taxon>
    </lineage>
</organism>
<protein>
    <submittedName>
        <fullName evidence="2">Uncharacterized protein</fullName>
    </submittedName>
</protein>
<dbReference type="Proteomes" id="UP000324222">
    <property type="component" value="Unassembled WGS sequence"/>
</dbReference>
<name>A0A5B7E9Y0_PORTR</name>
<sequence length="79" mass="9006">MWTYSRSHAHHHYGNHPSSGSPKGQVFLAFCLYQFGGPEESDVYLSLRKMDKYVIKPSTSKPNKQCGELNLPELHTNVK</sequence>
<gene>
    <name evidence="2" type="ORF">E2C01_023479</name>
</gene>
<feature type="region of interest" description="Disordered" evidence="1">
    <location>
        <begin position="1"/>
        <end position="21"/>
    </location>
</feature>
<feature type="region of interest" description="Disordered" evidence="1">
    <location>
        <begin position="58"/>
        <end position="79"/>
    </location>
</feature>
<proteinExistence type="predicted"/>
<evidence type="ECO:0000313" key="3">
    <source>
        <dbReference type="Proteomes" id="UP000324222"/>
    </source>
</evidence>
<dbReference type="AlphaFoldDB" id="A0A5B7E9Y0"/>
<keyword evidence="3" id="KW-1185">Reference proteome</keyword>
<comment type="caution">
    <text evidence="2">The sequence shown here is derived from an EMBL/GenBank/DDBJ whole genome shotgun (WGS) entry which is preliminary data.</text>
</comment>
<accession>A0A5B7E9Y0</accession>
<evidence type="ECO:0000313" key="2">
    <source>
        <dbReference type="EMBL" id="MPC30219.1"/>
    </source>
</evidence>
<reference evidence="2 3" key="1">
    <citation type="submission" date="2019-05" db="EMBL/GenBank/DDBJ databases">
        <title>Another draft genome of Portunus trituberculatus and its Hox gene families provides insights of decapod evolution.</title>
        <authorList>
            <person name="Jeong J.-H."/>
            <person name="Song I."/>
            <person name="Kim S."/>
            <person name="Choi T."/>
            <person name="Kim D."/>
            <person name="Ryu S."/>
            <person name="Kim W."/>
        </authorList>
    </citation>
    <scope>NUCLEOTIDE SEQUENCE [LARGE SCALE GENOMIC DNA]</scope>
    <source>
        <tissue evidence="2">Muscle</tissue>
    </source>
</reference>